<dbReference type="InterPro" id="IPR000760">
    <property type="entry name" value="Inositol_monophosphatase-like"/>
</dbReference>
<evidence type="ECO:0000256" key="5">
    <source>
        <dbReference type="ARBA" id="ARBA00022801"/>
    </source>
</evidence>
<proteinExistence type="inferred from homology"/>
<comment type="catalytic activity">
    <reaction evidence="9">
        <text>3'-phosphoadenylyl sulfate + H2O = adenosine 5'-phosphosulfate + phosphate</text>
        <dbReference type="Rhea" id="RHEA:77639"/>
        <dbReference type="ChEBI" id="CHEBI:15377"/>
        <dbReference type="ChEBI" id="CHEBI:43474"/>
        <dbReference type="ChEBI" id="CHEBI:58243"/>
        <dbReference type="ChEBI" id="CHEBI:58339"/>
        <dbReference type="EC" id="3.1.3.7"/>
    </reaction>
    <physiologicalReaction direction="left-to-right" evidence="9">
        <dbReference type="Rhea" id="RHEA:77640"/>
    </physiologicalReaction>
</comment>
<dbReference type="CDD" id="cd01517">
    <property type="entry name" value="PAP_phosphatase"/>
    <property type="match status" value="1"/>
</dbReference>
<dbReference type="PROSITE" id="PS00630">
    <property type="entry name" value="IMP_2"/>
    <property type="match status" value="1"/>
</dbReference>
<dbReference type="GO" id="GO:0008441">
    <property type="term" value="F:3'(2'),5'-bisphosphate nucleotidase activity"/>
    <property type="evidence" value="ECO:0007669"/>
    <property type="project" value="UniProtKB-EC"/>
</dbReference>
<dbReference type="InterPro" id="IPR006239">
    <property type="entry name" value="DPNP"/>
</dbReference>
<comment type="cofactor">
    <cofactor evidence="1">
        <name>Mg(2+)</name>
        <dbReference type="ChEBI" id="CHEBI:18420"/>
    </cofactor>
</comment>
<dbReference type="PROSITE" id="PS00629">
    <property type="entry name" value="IMP_1"/>
    <property type="match status" value="1"/>
</dbReference>
<keyword evidence="6" id="KW-0460">Magnesium</keyword>
<dbReference type="InterPro" id="IPR051090">
    <property type="entry name" value="Inositol_monoP_superfamily"/>
</dbReference>
<dbReference type="Gene3D" id="3.40.190.80">
    <property type="match status" value="1"/>
</dbReference>
<keyword evidence="11" id="KW-1185">Reference proteome</keyword>
<evidence type="ECO:0000313" key="10">
    <source>
        <dbReference type="EMBL" id="NNJ27328.1"/>
    </source>
</evidence>
<gene>
    <name evidence="10" type="primary">cysQ</name>
    <name evidence="10" type="ORF">LzC2_34300</name>
</gene>
<dbReference type="PANTHER" id="PTHR43200">
    <property type="entry name" value="PHOSPHATASE"/>
    <property type="match status" value="1"/>
</dbReference>
<dbReference type="Gene3D" id="3.30.540.10">
    <property type="entry name" value="Fructose-1,6-Bisphosphatase, subunit A, domain 1"/>
    <property type="match status" value="1"/>
</dbReference>
<dbReference type="Pfam" id="PF00459">
    <property type="entry name" value="Inositol_P"/>
    <property type="match status" value="1"/>
</dbReference>
<evidence type="ECO:0000256" key="2">
    <source>
        <dbReference type="ARBA" id="ARBA00009759"/>
    </source>
</evidence>
<evidence type="ECO:0000256" key="8">
    <source>
        <dbReference type="ARBA" id="ARBA00044479"/>
    </source>
</evidence>
<evidence type="ECO:0000256" key="7">
    <source>
        <dbReference type="ARBA" id="ARBA00044466"/>
    </source>
</evidence>
<dbReference type="PRINTS" id="PR00377">
    <property type="entry name" value="IMPHPHTASES"/>
</dbReference>
<comment type="catalytic activity">
    <reaction evidence="8">
        <text>adenosine 3',5'-bisphosphate + H2O = AMP + phosphate</text>
        <dbReference type="Rhea" id="RHEA:10040"/>
        <dbReference type="ChEBI" id="CHEBI:15377"/>
        <dbReference type="ChEBI" id="CHEBI:43474"/>
        <dbReference type="ChEBI" id="CHEBI:58343"/>
        <dbReference type="ChEBI" id="CHEBI:456215"/>
        <dbReference type="EC" id="3.1.3.7"/>
    </reaction>
    <physiologicalReaction direction="left-to-right" evidence="8">
        <dbReference type="Rhea" id="RHEA:10041"/>
    </physiologicalReaction>
</comment>
<reference evidence="10 11" key="1">
    <citation type="journal article" date="2020" name="Syst. Appl. Microbiol.">
        <title>Alienimonas chondri sp. nov., a novel planctomycete isolated from the biofilm of the red alga Chondrus crispus.</title>
        <authorList>
            <person name="Vitorino I."/>
            <person name="Albuquerque L."/>
            <person name="Wiegand S."/>
            <person name="Kallscheuer N."/>
            <person name="da Costa M.S."/>
            <person name="Lobo-da-Cunha A."/>
            <person name="Jogler C."/>
            <person name="Lage O.M."/>
        </authorList>
    </citation>
    <scope>NUCLEOTIDE SEQUENCE [LARGE SCALE GENOMIC DNA]</scope>
    <source>
        <strain evidence="10 11">LzC2</strain>
    </source>
</reference>
<dbReference type="EMBL" id="WTPX01000141">
    <property type="protein sequence ID" value="NNJ27328.1"/>
    <property type="molecule type" value="Genomic_DNA"/>
</dbReference>
<comment type="catalytic activity">
    <reaction evidence="7">
        <text>adenosine 2',5'-bisphosphate + H2O = AMP + phosphate</text>
        <dbReference type="Rhea" id="RHEA:77643"/>
        <dbReference type="ChEBI" id="CHEBI:15377"/>
        <dbReference type="ChEBI" id="CHEBI:43474"/>
        <dbReference type="ChEBI" id="CHEBI:194156"/>
        <dbReference type="ChEBI" id="CHEBI:456215"/>
        <dbReference type="EC" id="3.1.3.7"/>
    </reaction>
    <physiologicalReaction direction="left-to-right" evidence="7">
        <dbReference type="Rhea" id="RHEA:77644"/>
    </physiologicalReaction>
</comment>
<sequence length="353" mass="35871">MSESAALAAAVQAGRWAAAACQVVRSASGLEDGPAALDKADKSPVTVADFAAQALVCRALAEAFPDDPVVGEEDAAALRTTADWQGEKAGFVEQVTHAVNAALAQFKLPTATTAEILDWIDRGGADGAVGENGGRFWTVDPIDGTKGFLRGGQYAVAIALIENGIPTVGVLACPNLPVQSDGHNGDGADGGTGALFSAEKDGGATVRSLEPGSTPTSIHTSATADAAAARLCESVESAHTAHGAAAEIAAKLNLTADPLRLDSQAKYAEVARGGADIYLRLPTRPGYVERIWDHAAGVVVIEAAGGRVTDVDGQPLDFTHGRGLEKNRGVIATNGPLHDAVRAATGAVLNASN</sequence>
<evidence type="ECO:0000256" key="4">
    <source>
        <dbReference type="ARBA" id="ARBA00022723"/>
    </source>
</evidence>
<dbReference type="PANTHER" id="PTHR43200:SF6">
    <property type="entry name" value="3'(2'),5'-BISPHOSPHATE NUCLEOTIDASE"/>
    <property type="match status" value="1"/>
</dbReference>
<comment type="caution">
    <text evidence="10">The sequence shown here is derived from an EMBL/GenBank/DDBJ whole genome shotgun (WGS) entry which is preliminary data.</text>
</comment>
<comment type="similarity">
    <text evidence="2">Belongs to the inositol monophosphatase superfamily.</text>
</comment>
<keyword evidence="4" id="KW-0479">Metal-binding</keyword>
<evidence type="ECO:0000313" key="11">
    <source>
        <dbReference type="Proteomes" id="UP000609651"/>
    </source>
</evidence>
<dbReference type="RefSeq" id="WP_171189236.1">
    <property type="nucleotide sequence ID" value="NZ_WTPX01000141.1"/>
</dbReference>
<evidence type="ECO:0000256" key="9">
    <source>
        <dbReference type="ARBA" id="ARBA00044484"/>
    </source>
</evidence>
<dbReference type="Proteomes" id="UP000609651">
    <property type="component" value="Unassembled WGS sequence"/>
</dbReference>
<evidence type="ECO:0000256" key="1">
    <source>
        <dbReference type="ARBA" id="ARBA00001946"/>
    </source>
</evidence>
<organism evidence="10 11">
    <name type="scientific">Alienimonas chondri</name>
    <dbReference type="NCBI Taxonomy" id="2681879"/>
    <lineage>
        <taxon>Bacteria</taxon>
        <taxon>Pseudomonadati</taxon>
        <taxon>Planctomycetota</taxon>
        <taxon>Planctomycetia</taxon>
        <taxon>Planctomycetales</taxon>
        <taxon>Planctomycetaceae</taxon>
        <taxon>Alienimonas</taxon>
    </lineage>
</organism>
<dbReference type="InterPro" id="IPR020550">
    <property type="entry name" value="Inositol_monophosphatase_CS"/>
</dbReference>
<accession>A0ABX1VGS9</accession>
<evidence type="ECO:0000256" key="6">
    <source>
        <dbReference type="ARBA" id="ARBA00022842"/>
    </source>
</evidence>
<evidence type="ECO:0000256" key="3">
    <source>
        <dbReference type="ARBA" id="ARBA00012633"/>
    </source>
</evidence>
<dbReference type="NCBIfam" id="TIGR01330">
    <property type="entry name" value="bisphos_HAL2"/>
    <property type="match status" value="1"/>
</dbReference>
<dbReference type="SUPFAM" id="SSF56655">
    <property type="entry name" value="Carbohydrate phosphatase"/>
    <property type="match status" value="1"/>
</dbReference>
<dbReference type="InterPro" id="IPR020583">
    <property type="entry name" value="Inositol_monoP_metal-BS"/>
</dbReference>
<dbReference type="EC" id="3.1.3.7" evidence="3"/>
<name>A0ABX1VGS9_9PLAN</name>
<keyword evidence="5 10" id="KW-0378">Hydrolase</keyword>
<protein>
    <recommendedName>
        <fullName evidence="3">3'(2'),5'-bisphosphate nucleotidase</fullName>
        <ecNumber evidence="3">3.1.3.7</ecNumber>
    </recommendedName>
</protein>